<organism evidence="3 4">
    <name type="scientific">Phototrophicus methaneseepsis</name>
    <dbReference type="NCBI Taxonomy" id="2710758"/>
    <lineage>
        <taxon>Bacteria</taxon>
        <taxon>Bacillati</taxon>
        <taxon>Chloroflexota</taxon>
        <taxon>Candidatus Thermofontia</taxon>
        <taxon>Phototrophicales</taxon>
        <taxon>Phototrophicaceae</taxon>
        <taxon>Phototrophicus</taxon>
    </lineage>
</organism>
<evidence type="ECO:0000313" key="4">
    <source>
        <dbReference type="Proteomes" id="UP000594468"/>
    </source>
</evidence>
<dbReference type="SMART" id="SM00834">
    <property type="entry name" value="CxxC_CXXC_SSSS"/>
    <property type="match status" value="1"/>
</dbReference>
<feature type="domain" description="Putative regulatory protein FmdB zinc ribbon" evidence="2">
    <location>
        <begin position="1"/>
        <end position="40"/>
    </location>
</feature>
<evidence type="ECO:0000259" key="2">
    <source>
        <dbReference type="SMART" id="SM00834"/>
    </source>
</evidence>
<evidence type="ECO:0000256" key="1">
    <source>
        <dbReference type="SAM" id="MobiDB-lite"/>
    </source>
</evidence>
<feature type="compositionally biased region" description="Low complexity" evidence="1">
    <location>
        <begin position="69"/>
        <end position="118"/>
    </location>
</feature>
<name>A0A7S8IEV9_9CHLR</name>
<dbReference type="AlphaFoldDB" id="A0A7S8IEV9"/>
<dbReference type="KEGG" id="pmet:G4Y79_00345"/>
<accession>A0A7S8IEV9</accession>
<dbReference type="InterPro" id="IPR013429">
    <property type="entry name" value="Regulatory_FmdB_Zinc_ribbon"/>
</dbReference>
<gene>
    <name evidence="3" type="ORF">G4Y79_00345</name>
</gene>
<feature type="region of interest" description="Disordered" evidence="1">
    <location>
        <begin position="55"/>
        <end position="118"/>
    </location>
</feature>
<keyword evidence="4" id="KW-1185">Reference proteome</keyword>
<reference evidence="3 4" key="1">
    <citation type="submission" date="2020-02" db="EMBL/GenBank/DDBJ databases">
        <authorList>
            <person name="Zheng R.K."/>
            <person name="Sun C.M."/>
        </authorList>
    </citation>
    <scope>NUCLEOTIDE SEQUENCE [LARGE SCALE GENOMIC DNA]</scope>
    <source>
        <strain evidence="4">rifampicinis</strain>
    </source>
</reference>
<dbReference type="EMBL" id="CP062983">
    <property type="protein sequence ID" value="QPC82859.1"/>
    <property type="molecule type" value="Genomic_DNA"/>
</dbReference>
<evidence type="ECO:0000313" key="3">
    <source>
        <dbReference type="EMBL" id="QPC82859.1"/>
    </source>
</evidence>
<dbReference type="Proteomes" id="UP000594468">
    <property type="component" value="Chromosome"/>
</dbReference>
<protein>
    <submittedName>
        <fullName evidence="3">FmdB family transcriptional regulator</fullName>
    </submittedName>
</protein>
<proteinExistence type="predicted"/>
<dbReference type="RefSeq" id="WP_195170928.1">
    <property type="nucleotide sequence ID" value="NZ_CP062983.1"/>
</dbReference>
<sequence length="118" mass="12051">MPIYTYRREDGTTFEIRQKFTDDALQIDPQTGQKVVRVVHAANIVFKGSGFYVTDNKSAHNAAGTNNENGKATSNGNGAANGSSSEGASSSTNGSAKAEASTSKSNGSSSASAPAGSE</sequence>